<evidence type="ECO:0000313" key="2">
    <source>
        <dbReference type="Proteomes" id="UP001497482"/>
    </source>
</evidence>
<evidence type="ECO:0000313" key="1">
    <source>
        <dbReference type="EMBL" id="CAL1603807.1"/>
    </source>
</evidence>
<protein>
    <recommendedName>
        <fullName evidence="3">Secreted protein</fullName>
    </recommendedName>
</protein>
<proteinExistence type="predicted"/>
<dbReference type="AlphaFoldDB" id="A0AAV2LUP9"/>
<gene>
    <name evidence="1" type="ORF">KC01_LOCUS31425</name>
</gene>
<keyword evidence="2" id="KW-1185">Reference proteome</keyword>
<evidence type="ECO:0008006" key="3">
    <source>
        <dbReference type="Google" id="ProtNLM"/>
    </source>
</evidence>
<accession>A0AAV2LUP9</accession>
<dbReference type="Proteomes" id="UP001497482">
    <property type="component" value="Chromosome 4"/>
</dbReference>
<sequence>MRQKHSRSSGAGWQLRSPLWSIEASDSSTDCSGLLSLVYARSWAVCTRLLLLLLLLLSQRDARLPCARSRILRKKVTRYADPGRRLEPTEELHCYPTDTSSTLNENA</sequence>
<dbReference type="EMBL" id="OZ035826">
    <property type="protein sequence ID" value="CAL1603807.1"/>
    <property type="molecule type" value="Genomic_DNA"/>
</dbReference>
<organism evidence="1 2">
    <name type="scientific">Knipowitschia caucasica</name>
    <name type="common">Caucasian dwarf goby</name>
    <name type="synonym">Pomatoschistus caucasicus</name>
    <dbReference type="NCBI Taxonomy" id="637954"/>
    <lineage>
        <taxon>Eukaryota</taxon>
        <taxon>Metazoa</taxon>
        <taxon>Chordata</taxon>
        <taxon>Craniata</taxon>
        <taxon>Vertebrata</taxon>
        <taxon>Euteleostomi</taxon>
        <taxon>Actinopterygii</taxon>
        <taxon>Neopterygii</taxon>
        <taxon>Teleostei</taxon>
        <taxon>Neoteleostei</taxon>
        <taxon>Acanthomorphata</taxon>
        <taxon>Gobiaria</taxon>
        <taxon>Gobiiformes</taxon>
        <taxon>Gobioidei</taxon>
        <taxon>Gobiidae</taxon>
        <taxon>Gobiinae</taxon>
        <taxon>Knipowitschia</taxon>
    </lineage>
</organism>
<name>A0AAV2LUP9_KNICA</name>
<reference evidence="1 2" key="1">
    <citation type="submission" date="2024-04" db="EMBL/GenBank/DDBJ databases">
        <authorList>
            <person name="Waldvogel A.-M."/>
            <person name="Schoenle A."/>
        </authorList>
    </citation>
    <scope>NUCLEOTIDE SEQUENCE [LARGE SCALE GENOMIC DNA]</scope>
</reference>